<gene>
    <name evidence="4" type="ORF">J2Z82_001754</name>
</gene>
<dbReference type="Pfam" id="PF06386">
    <property type="entry name" value="GvpL_GvpF"/>
    <property type="match status" value="1"/>
</dbReference>
<name>A0ABS4HD27_9BACI</name>
<evidence type="ECO:0000256" key="2">
    <source>
        <dbReference type="ARBA" id="ARBA00035108"/>
    </source>
</evidence>
<evidence type="ECO:0000256" key="1">
    <source>
        <dbReference type="ARBA" id="ARBA00022987"/>
    </source>
</evidence>
<keyword evidence="1" id="KW-0304">Gas vesicle</keyword>
<organism evidence="4 5">
    <name type="scientific">Virgibacillus litoralis</name>
    <dbReference type="NCBI Taxonomy" id="578221"/>
    <lineage>
        <taxon>Bacteria</taxon>
        <taxon>Bacillati</taxon>
        <taxon>Bacillota</taxon>
        <taxon>Bacilli</taxon>
        <taxon>Bacillales</taxon>
        <taxon>Bacillaceae</taxon>
        <taxon>Virgibacillus</taxon>
    </lineage>
</organism>
<accession>A0ABS4HD27</accession>
<evidence type="ECO:0000256" key="3">
    <source>
        <dbReference type="ARBA" id="ARBA00035643"/>
    </source>
</evidence>
<evidence type="ECO:0008006" key="6">
    <source>
        <dbReference type="Google" id="ProtNLM"/>
    </source>
</evidence>
<keyword evidence="5" id="KW-1185">Reference proteome</keyword>
<evidence type="ECO:0000313" key="5">
    <source>
        <dbReference type="Proteomes" id="UP001519328"/>
    </source>
</evidence>
<proteinExistence type="inferred from homology"/>
<comment type="subcellular location">
    <subcellularLocation>
        <location evidence="2">Gas vesicle</location>
    </subcellularLocation>
</comment>
<dbReference type="Proteomes" id="UP001519328">
    <property type="component" value="Unassembled WGS sequence"/>
</dbReference>
<dbReference type="RefSeq" id="WP_209480373.1">
    <property type="nucleotide sequence ID" value="NZ_JAGGKK010000008.1"/>
</dbReference>
<evidence type="ECO:0000313" key="4">
    <source>
        <dbReference type="EMBL" id="MBP1948817.1"/>
    </source>
</evidence>
<comment type="similarity">
    <text evidence="3">Belongs to the gas vesicle GvpF/GvpL family.</text>
</comment>
<reference evidence="4 5" key="1">
    <citation type="submission" date="2021-03" db="EMBL/GenBank/DDBJ databases">
        <title>Genomic Encyclopedia of Type Strains, Phase IV (KMG-IV): sequencing the most valuable type-strain genomes for metagenomic binning, comparative biology and taxonomic classification.</title>
        <authorList>
            <person name="Goeker M."/>
        </authorList>
    </citation>
    <scope>NUCLEOTIDE SEQUENCE [LARGE SCALE GENOMIC DNA]</scope>
    <source>
        <strain evidence="4 5">DSM 21085</strain>
    </source>
</reference>
<dbReference type="EMBL" id="JAGGKK010000008">
    <property type="protein sequence ID" value="MBP1948817.1"/>
    <property type="molecule type" value="Genomic_DNA"/>
</dbReference>
<dbReference type="InterPro" id="IPR009430">
    <property type="entry name" value="GvpL/GvpF"/>
</dbReference>
<dbReference type="PANTHER" id="PTHR36852:SF1">
    <property type="entry name" value="PROTEIN GVPL 2"/>
    <property type="match status" value="1"/>
</dbReference>
<dbReference type="PANTHER" id="PTHR36852">
    <property type="entry name" value="PROTEIN GVPL 2"/>
    <property type="match status" value="1"/>
</dbReference>
<protein>
    <recommendedName>
        <fullName evidence="6">Gas vesicle protein GvpF</fullName>
    </recommendedName>
</protein>
<comment type="caution">
    <text evidence="4">The sequence shown here is derived from an EMBL/GenBank/DDBJ whole genome shotgun (WGS) entry which is preliminary data.</text>
</comment>
<sequence>MMDGIYVFCSIPNGDGLPDLDSIEFEDVKREVYTISYQDAVMVVADMPMRIYHPKKENLLMHQQVITDVMGKVDSVVPISFGNIFKSREDIVALLKNLYPQLISLYPKIRGKIEVGLKVIGKKEWLESEINKKPGIQKKQKTVREKSEAAGYFDRIELGEMAQDFFKKLQSKVEEEIHDALTPIAESEQVNEPIGEKMLLNGAYLVDRENESLFDQKVNEVYEAWNDKVEFKYTGPWPAYNFINIKLKVEEPS</sequence>